<keyword evidence="1" id="KW-0732">Signal</keyword>
<feature type="chain" id="PRO_5045526970" evidence="1">
    <location>
        <begin position="24"/>
        <end position="237"/>
    </location>
</feature>
<dbReference type="EMBL" id="JAUFPN010000145">
    <property type="protein sequence ID" value="MDN3565353.1"/>
    <property type="molecule type" value="Genomic_DNA"/>
</dbReference>
<dbReference type="PANTHER" id="PTHR30251">
    <property type="entry name" value="PILUS ASSEMBLY CHAPERONE"/>
    <property type="match status" value="1"/>
</dbReference>
<organism evidence="3 4">
    <name type="scientific">Paeniroseomonas aquatica</name>
    <dbReference type="NCBI Taxonomy" id="373043"/>
    <lineage>
        <taxon>Bacteria</taxon>
        <taxon>Pseudomonadati</taxon>
        <taxon>Pseudomonadota</taxon>
        <taxon>Alphaproteobacteria</taxon>
        <taxon>Acetobacterales</taxon>
        <taxon>Acetobacteraceae</taxon>
        <taxon>Paeniroseomonas</taxon>
    </lineage>
</organism>
<feature type="domain" description="Pili assembly chaperone N-terminal" evidence="2">
    <location>
        <begin position="25"/>
        <end position="137"/>
    </location>
</feature>
<name>A0ABT8A6P8_9PROT</name>
<dbReference type="InterPro" id="IPR013783">
    <property type="entry name" value="Ig-like_fold"/>
</dbReference>
<dbReference type="RefSeq" id="WP_290317180.1">
    <property type="nucleotide sequence ID" value="NZ_JAUFPN010000145.1"/>
</dbReference>
<accession>A0ABT8A6P8</accession>
<dbReference type="InterPro" id="IPR050643">
    <property type="entry name" value="Periplasmic_pilus_chap"/>
</dbReference>
<feature type="signal peptide" evidence="1">
    <location>
        <begin position="1"/>
        <end position="23"/>
    </location>
</feature>
<dbReference type="InterPro" id="IPR008962">
    <property type="entry name" value="PapD-like_sf"/>
</dbReference>
<dbReference type="Gene3D" id="2.60.40.10">
    <property type="entry name" value="Immunoglobulins"/>
    <property type="match status" value="1"/>
</dbReference>
<sequence>MQKPACGLLGALALMGVSTPAQGQGLQLEPVSLAFQPGQMAAVLMVTNKAAAEVAVQARPFRWSQAGGEDLLAPTDQLAVSPPITRISPGQTQTFRLVLRQPPAGTEGSFRVLLDELPAPTAGGAVRIALRMSVPVFATVPGQQPVLTWRVGQDARGAYLSALNSGGGHVRIINPQLTTASGVRVAGATGQLPYVLPHSERIWRLDHQAPLSPGMRLRLAALSDAGPITATVRVDDK</sequence>
<dbReference type="PANTHER" id="PTHR30251:SF4">
    <property type="entry name" value="SLR1668 PROTEIN"/>
    <property type="match status" value="1"/>
</dbReference>
<dbReference type="Proteomes" id="UP001529369">
    <property type="component" value="Unassembled WGS sequence"/>
</dbReference>
<dbReference type="Pfam" id="PF00345">
    <property type="entry name" value="PapD_N"/>
    <property type="match status" value="1"/>
</dbReference>
<dbReference type="SUPFAM" id="SSF49354">
    <property type="entry name" value="PapD-like"/>
    <property type="match status" value="1"/>
</dbReference>
<reference evidence="4" key="1">
    <citation type="journal article" date="2019" name="Int. J. Syst. Evol. Microbiol.">
        <title>The Global Catalogue of Microorganisms (GCM) 10K type strain sequencing project: providing services to taxonomists for standard genome sequencing and annotation.</title>
        <authorList>
            <consortium name="The Broad Institute Genomics Platform"/>
            <consortium name="The Broad Institute Genome Sequencing Center for Infectious Disease"/>
            <person name="Wu L."/>
            <person name="Ma J."/>
        </authorList>
    </citation>
    <scope>NUCLEOTIDE SEQUENCE [LARGE SCALE GENOMIC DNA]</scope>
    <source>
        <strain evidence="4">CECT 7131</strain>
    </source>
</reference>
<dbReference type="InterPro" id="IPR016147">
    <property type="entry name" value="Pili_assmbl_chaperone_N"/>
</dbReference>
<evidence type="ECO:0000259" key="2">
    <source>
        <dbReference type="Pfam" id="PF00345"/>
    </source>
</evidence>
<proteinExistence type="predicted"/>
<protein>
    <submittedName>
        <fullName evidence="3">Fimbria/pilus periplasmic chaperone</fullName>
    </submittedName>
</protein>
<comment type="caution">
    <text evidence="3">The sequence shown here is derived from an EMBL/GenBank/DDBJ whole genome shotgun (WGS) entry which is preliminary data.</text>
</comment>
<evidence type="ECO:0000256" key="1">
    <source>
        <dbReference type="SAM" id="SignalP"/>
    </source>
</evidence>
<gene>
    <name evidence="3" type="ORF">QWZ14_13355</name>
</gene>
<evidence type="ECO:0000313" key="3">
    <source>
        <dbReference type="EMBL" id="MDN3565353.1"/>
    </source>
</evidence>
<evidence type="ECO:0000313" key="4">
    <source>
        <dbReference type="Proteomes" id="UP001529369"/>
    </source>
</evidence>
<keyword evidence="4" id="KW-1185">Reference proteome</keyword>